<comment type="caution">
    <text evidence="3">The sequence shown here is derived from an EMBL/GenBank/DDBJ whole genome shotgun (WGS) entry which is preliminary data.</text>
</comment>
<accession>A0A1Y3B489</accession>
<feature type="region of interest" description="Disordered" evidence="1">
    <location>
        <begin position="268"/>
        <end position="287"/>
    </location>
</feature>
<dbReference type="AlphaFoldDB" id="A0A1Y3B489"/>
<dbReference type="Proteomes" id="UP000194236">
    <property type="component" value="Unassembled WGS sequence"/>
</dbReference>
<feature type="compositionally biased region" description="Polar residues" evidence="1">
    <location>
        <begin position="268"/>
        <end position="277"/>
    </location>
</feature>
<dbReference type="Gene3D" id="3.30.160.60">
    <property type="entry name" value="Classic Zinc Finger"/>
    <property type="match status" value="1"/>
</dbReference>
<organism evidence="3 4">
    <name type="scientific">Euroglyphus maynei</name>
    <name type="common">Mayne's house dust mite</name>
    <dbReference type="NCBI Taxonomy" id="6958"/>
    <lineage>
        <taxon>Eukaryota</taxon>
        <taxon>Metazoa</taxon>
        <taxon>Ecdysozoa</taxon>
        <taxon>Arthropoda</taxon>
        <taxon>Chelicerata</taxon>
        <taxon>Arachnida</taxon>
        <taxon>Acari</taxon>
        <taxon>Acariformes</taxon>
        <taxon>Sarcoptiformes</taxon>
        <taxon>Astigmata</taxon>
        <taxon>Psoroptidia</taxon>
        <taxon>Analgoidea</taxon>
        <taxon>Pyroglyphidae</taxon>
        <taxon>Pyroglyphinae</taxon>
        <taxon>Euroglyphus</taxon>
    </lineage>
</organism>
<feature type="domain" description="C2H2-type" evidence="2">
    <location>
        <begin position="211"/>
        <end position="234"/>
    </location>
</feature>
<protein>
    <recommendedName>
        <fullName evidence="2">C2H2-type domain-containing protein</fullName>
    </recommendedName>
</protein>
<feature type="non-terminal residue" evidence="3">
    <location>
        <position position="1"/>
    </location>
</feature>
<reference evidence="3 4" key="1">
    <citation type="submission" date="2017-03" db="EMBL/GenBank/DDBJ databases">
        <title>Genome Survey of Euroglyphus maynei.</title>
        <authorList>
            <person name="Arlian L.G."/>
            <person name="Morgan M.S."/>
            <person name="Rider S.D."/>
        </authorList>
    </citation>
    <scope>NUCLEOTIDE SEQUENCE [LARGE SCALE GENOMIC DNA]</scope>
    <source>
        <strain evidence="3">Arlian Lab</strain>
        <tissue evidence="3">Whole body</tissue>
    </source>
</reference>
<dbReference type="OrthoDB" id="6417347at2759"/>
<feature type="non-terminal residue" evidence="3">
    <location>
        <position position="287"/>
    </location>
</feature>
<gene>
    <name evidence="3" type="ORF">BLA29_008552</name>
</gene>
<dbReference type="SMART" id="SM00355">
    <property type="entry name" value="ZnF_C2H2"/>
    <property type="match status" value="2"/>
</dbReference>
<feature type="domain" description="C2H2-type" evidence="2">
    <location>
        <begin position="181"/>
        <end position="204"/>
    </location>
</feature>
<dbReference type="InterPro" id="IPR013087">
    <property type="entry name" value="Znf_C2H2_type"/>
</dbReference>
<keyword evidence="4" id="KW-1185">Reference proteome</keyword>
<evidence type="ECO:0000256" key="1">
    <source>
        <dbReference type="SAM" id="MobiDB-lite"/>
    </source>
</evidence>
<sequence length="287" mass="32591">DILKTAQAKFAKELVSAGGEENVADFSANFESLSEDLLNNKNIVQTGNKKRTTGKNLDKLQQNNFKSSTKLMISNNNDDVVVNDERAEFEEFWKAGFIDQQYDDHSNYFGSHQAPIITMNTTEMNTQNESIPTSSRSSTPKSQSSSNVMNVNNISNNSMHNMSNNNNNIADLPATRIRRQYNCNDCGFRTVNPREFLYHRRDGHGYKVKIVECPYCVYACQYVQKLQRHLLLVHKLTSVMDSPSEQGGANGELEQLLVKRKYRRISRPNEQNANHLETINDDAASIK</sequence>
<proteinExistence type="predicted"/>
<feature type="region of interest" description="Disordered" evidence="1">
    <location>
        <begin position="126"/>
        <end position="167"/>
    </location>
</feature>
<evidence type="ECO:0000313" key="4">
    <source>
        <dbReference type="Proteomes" id="UP000194236"/>
    </source>
</evidence>
<evidence type="ECO:0000259" key="2">
    <source>
        <dbReference type="SMART" id="SM00355"/>
    </source>
</evidence>
<dbReference type="EMBL" id="MUJZ01044117">
    <property type="protein sequence ID" value="OTF75017.1"/>
    <property type="molecule type" value="Genomic_DNA"/>
</dbReference>
<evidence type="ECO:0000313" key="3">
    <source>
        <dbReference type="EMBL" id="OTF75017.1"/>
    </source>
</evidence>
<name>A0A1Y3B489_EURMA</name>